<dbReference type="EMBL" id="CAHIKZ030000462">
    <property type="protein sequence ID" value="CAE1175657.1"/>
    <property type="molecule type" value="Genomic_DNA"/>
</dbReference>
<feature type="compositionally biased region" description="Low complexity" evidence="1">
    <location>
        <begin position="35"/>
        <end position="53"/>
    </location>
</feature>
<protein>
    <submittedName>
        <fullName evidence="2">Uncharacterized protein</fullName>
    </submittedName>
</protein>
<comment type="caution">
    <text evidence="2">The sequence shown here is derived from an EMBL/GenBank/DDBJ whole genome shotgun (WGS) entry which is preliminary data.</text>
</comment>
<dbReference type="AlphaFoldDB" id="A0A812B929"/>
<dbReference type="Proteomes" id="UP000597762">
    <property type="component" value="Unassembled WGS sequence"/>
</dbReference>
<feature type="compositionally biased region" description="Low complexity" evidence="1">
    <location>
        <begin position="68"/>
        <end position="84"/>
    </location>
</feature>
<evidence type="ECO:0000313" key="3">
    <source>
        <dbReference type="Proteomes" id="UP000597762"/>
    </source>
</evidence>
<organism evidence="2 3">
    <name type="scientific">Acanthosepion pharaonis</name>
    <name type="common">Pharaoh cuttlefish</name>
    <name type="synonym">Sepia pharaonis</name>
    <dbReference type="NCBI Taxonomy" id="158019"/>
    <lineage>
        <taxon>Eukaryota</taxon>
        <taxon>Metazoa</taxon>
        <taxon>Spiralia</taxon>
        <taxon>Lophotrochozoa</taxon>
        <taxon>Mollusca</taxon>
        <taxon>Cephalopoda</taxon>
        <taxon>Coleoidea</taxon>
        <taxon>Decapodiformes</taxon>
        <taxon>Sepiida</taxon>
        <taxon>Sepiina</taxon>
        <taxon>Sepiidae</taxon>
        <taxon>Acanthosepion</taxon>
    </lineage>
</organism>
<sequence length="201" mass="21577">MDHTCWHRSVCGTATYTLPGKNSSQHKTSSAKKATPSTPSVPSHSSHPSNPLSRDSSQGKPSPFKKFTPSTSSTQTYSSHPSTPLSLFGPISPGGPHSLVGIEGDVEIRSLAQRAAHTFLLSPSSKFPAGVIIMPPNAGSHQSQVAGRTRGAFDVPPRRRLWHDSLRLLGRTQSDTTTGRDTPSIVESRFVDCSMSRIDPH</sequence>
<evidence type="ECO:0000256" key="1">
    <source>
        <dbReference type="SAM" id="MobiDB-lite"/>
    </source>
</evidence>
<keyword evidence="3" id="KW-1185">Reference proteome</keyword>
<feature type="region of interest" description="Disordered" evidence="1">
    <location>
        <begin position="16"/>
        <end position="90"/>
    </location>
</feature>
<gene>
    <name evidence="2" type="ORF">SPHA_13773</name>
</gene>
<feature type="compositionally biased region" description="Polar residues" evidence="1">
    <location>
        <begin position="16"/>
        <end position="32"/>
    </location>
</feature>
<reference evidence="2" key="1">
    <citation type="submission" date="2021-01" db="EMBL/GenBank/DDBJ databases">
        <authorList>
            <person name="Li R."/>
            <person name="Bekaert M."/>
        </authorList>
    </citation>
    <scope>NUCLEOTIDE SEQUENCE</scope>
    <source>
        <strain evidence="2">Farmed</strain>
    </source>
</reference>
<evidence type="ECO:0000313" key="2">
    <source>
        <dbReference type="EMBL" id="CAE1175657.1"/>
    </source>
</evidence>
<proteinExistence type="predicted"/>
<name>A0A812B929_ACAPH</name>
<accession>A0A812B929</accession>